<evidence type="ECO:0000313" key="2">
    <source>
        <dbReference type="Proteomes" id="UP000306740"/>
    </source>
</evidence>
<dbReference type="Proteomes" id="UP000306740">
    <property type="component" value="Unassembled WGS sequence"/>
</dbReference>
<reference evidence="1 2" key="1">
    <citation type="submission" date="2019-05" db="EMBL/GenBank/DDBJ databases">
        <title>Mumia sp. nov., isolated from the intestinal contents of plateau pika (Ochotona curzoniae) in the Qinghai-Tibet plateau of China.</title>
        <authorList>
            <person name="Tian Z."/>
        </authorList>
    </citation>
    <scope>NUCLEOTIDE SEQUENCE [LARGE SCALE GENOMIC DNA]</scope>
    <source>
        <strain evidence="2">527</strain>
    </source>
</reference>
<protein>
    <submittedName>
        <fullName evidence="1">Uncharacterized protein</fullName>
    </submittedName>
</protein>
<proteinExistence type="predicted"/>
<organism evidence="1 2">
    <name type="scientific">Mumia zhuanghuii</name>
    <dbReference type="NCBI Taxonomy" id="2585211"/>
    <lineage>
        <taxon>Bacteria</taxon>
        <taxon>Bacillati</taxon>
        <taxon>Actinomycetota</taxon>
        <taxon>Actinomycetes</taxon>
        <taxon>Propionibacteriales</taxon>
        <taxon>Nocardioidaceae</taxon>
        <taxon>Mumia</taxon>
    </lineage>
</organism>
<dbReference type="EMBL" id="VDFR01000206">
    <property type="protein sequence ID" value="TNC31283.1"/>
    <property type="molecule type" value="Genomic_DNA"/>
</dbReference>
<gene>
    <name evidence="1" type="ORF">FHE65_31920</name>
</gene>
<dbReference type="RefSeq" id="WP_139107172.1">
    <property type="nucleotide sequence ID" value="NZ_VDFR01000206.1"/>
</dbReference>
<dbReference type="AlphaFoldDB" id="A0A5C4M9G6"/>
<sequence>MAVGHAVAEQLEGRPDELQRPLSGALRRRALERLLRLDHRSSTLGNHCDARRGPKWLLAQLQKTRAPDLRQRLLRAWLAELLLRLYWRHTHGDLLRQRRHDLPA</sequence>
<name>A0A5C4M9G6_9ACTN</name>
<evidence type="ECO:0000313" key="1">
    <source>
        <dbReference type="EMBL" id="TNC31283.1"/>
    </source>
</evidence>
<accession>A0A5C4M9G6</accession>
<comment type="caution">
    <text evidence="1">The sequence shown here is derived from an EMBL/GenBank/DDBJ whole genome shotgun (WGS) entry which is preliminary data.</text>
</comment>